<gene>
    <name evidence="3" type="ORF">BQ4739_LOCUS7204</name>
</gene>
<dbReference type="InterPro" id="IPR036908">
    <property type="entry name" value="RlpA-like_sf"/>
</dbReference>
<accession>A0A383VMP7</accession>
<dbReference type="InterPro" id="IPR002963">
    <property type="entry name" value="Expansin"/>
</dbReference>
<evidence type="ECO:0000313" key="4">
    <source>
        <dbReference type="Proteomes" id="UP000256970"/>
    </source>
</evidence>
<proteinExistence type="predicted"/>
<evidence type="ECO:0000256" key="1">
    <source>
        <dbReference type="SAM" id="MobiDB-lite"/>
    </source>
</evidence>
<dbReference type="InterPro" id="IPR007112">
    <property type="entry name" value="Expansin/allergen_DPBB_dom"/>
</dbReference>
<evidence type="ECO:0000259" key="2">
    <source>
        <dbReference type="PROSITE" id="PS50842"/>
    </source>
</evidence>
<dbReference type="Gene3D" id="2.40.40.10">
    <property type="entry name" value="RlpA-like domain"/>
    <property type="match status" value="2"/>
</dbReference>
<feature type="region of interest" description="Disordered" evidence="1">
    <location>
        <begin position="20"/>
        <end position="42"/>
    </location>
</feature>
<dbReference type="GO" id="GO:0009664">
    <property type="term" value="P:plant-type cell wall organization"/>
    <property type="evidence" value="ECO:0007669"/>
    <property type="project" value="InterPro"/>
</dbReference>
<dbReference type="SUPFAM" id="SSF50685">
    <property type="entry name" value="Barwin-like endoglucanases"/>
    <property type="match status" value="2"/>
</dbReference>
<dbReference type="PROSITE" id="PS50842">
    <property type="entry name" value="EXPANSIN_EG45"/>
    <property type="match status" value="1"/>
</dbReference>
<keyword evidence="4" id="KW-1185">Reference proteome</keyword>
<dbReference type="EMBL" id="FNXT01000744">
    <property type="protein sequence ID" value="SZX66797.1"/>
    <property type="molecule type" value="Genomic_DNA"/>
</dbReference>
<protein>
    <recommendedName>
        <fullName evidence="2">Expansin-like EG45 domain-containing protein</fullName>
    </recommendedName>
</protein>
<sequence length="305" mass="32002">MAAAALAVVVVRERWLEAGAANGSGTGSTRGSGGGGGGGGEGGGWKRGRITYYGAPKSIAAAYDPSRGEGSFGILAYGSCGYTNEGGALPFPRTQYAASSDGSPDFPGSCGRCYDIRCKTGRVLNNQGQPIQITNGFYEGDKFRPYLPAINPNVPDTKGRAFPGNPAPNGSQTTRCYSGSPTIRIRIADSCPCTQVLKDTAPGVAAGGETRTQTWCCSTQDVRHFDVSYDAFEQLAHPIYGVAMIEYRAVDCDSGAALPEGYIDKSTIYSGGPRLGWSWFPYSSSNFTLIVPGGKAYTAALLHFC</sequence>
<organism evidence="3 4">
    <name type="scientific">Tetradesmus obliquus</name>
    <name type="common">Green alga</name>
    <name type="synonym">Acutodesmus obliquus</name>
    <dbReference type="NCBI Taxonomy" id="3088"/>
    <lineage>
        <taxon>Eukaryota</taxon>
        <taxon>Viridiplantae</taxon>
        <taxon>Chlorophyta</taxon>
        <taxon>core chlorophytes</taxon>
        <taxon>Chlorophyceae</taxon>
        <taxon>CS clade</taxon>
        <taxon>Sphaeropleales</taxon>
        <taxon>Scenedesmaceae</taxon>
        <taxon>Tetradesmus</taxon>
    </lineage>
</organism>
<feature type="compositionally biased region" description="Gly residues" evidence="1">
    <location>
        <begin position="22"/>
        <end position="42"/>
    </location>
</feature>
<dbReference type="CDD" id="cd22271">
    <property type="entry name" value="DPBB_EXP_N-like"/>
    <property type="match status" value="1"/>
</dbReference>
<evidence type="ECO:0000313" key="3">
    <source>
        <dbReference type="EMBL" id="SZX66797.1"/>
    </source>
</evidence>
<feature type="domain" description="Expansin-like EG45" evidence="2">
    <location>
        <begin position="77"/>
        <end position="257"/>
    </location>
</feature>
<name>A0A383VMP7_TETOB</name>
<dbReference type="AlphaFoldDB" id="A0A383VMP7"/>
<dbReference type="PANTHER" id="PTHR31867">
    <property type="entry name" value="EXPANSIN-A15"/>
    <property type="match status" value="1"/>
</dbReference>
<dbReference type="Proteomes" id="UP000256970">
    <property type="component" value="Unassembled WGS sequence"/>
</dbReference>
<reference evidence="3 4" key="1">
    <citation type="submission" date="2016-10" db="EMBL/GenBank/DDBJ databases">
        <authorList>
            <person name="Cai Z."/>
        </authorList>
    </citation>
    <scope>NUCLEOTIDE SEQUENCE [LARGE SCALE GENOMIC DNA]</scope>
</reference>